<dbReference type="EC" id="3.5.1.28" evidence="5"/>
<gene>
    <name evidence="5" type="primary">amiB</name>
    <name evidence="5" type="ORF">CLTEP_23570</name>
</gene>
<dbReference type="SMART" id="SM00646">
    <property type="entry name" value="Ami_3"/>
    <property type="match status" value="1"/>
</dbReference>
<evidence type="ECO:0000259" key="4">
    <source>
        <dbReference type="SMART" id="SM00646"/>
    </source>
</evidence>
<dbReference type="PANTHER" id="PTHR30404:SF0">
    <property type="entry name" value="N-ACETYLMURAMOYL-L-ALANINE AMIDASE AMIC"/>
    <property type="match status" value="1"/>
</dbReference>
<feature type="compositionally biased region" description="Basic and acidic residues" evidence="2">
    <location>
        <begin position="199"/>
        <end position="210"/>
    </location>
</feature>
<dbReference type="PATRIC" id="fig|1121338.3.peg.2434"/>
<evidence type="ECO:0000313" key="5">
    <source>
        <dbReference type="EMBL" id="KYH31574.1"/>
    </source>
</evidence>
<dbReference type="SUPFAM" id="SSF53187">
    <property type="entry name" value="Zn-dependent exopeptidases"/>
    <property type="match status" value="1"/>
</dbReference>
<feature type="region of interest" description="Disordered" evidence="2">
    <location>
        <begin position="65"/>
        <end position="119"/>
    </location>
</feature>
<sequence>MIKGVLNMVRKSYKKTKTRIRKKRKNKFFSYAVIFIWVILLGTSIGIYSYNHSNKHTKMVIAATDNKNQNNRKSDDNRLNKQNVDNKSSKNDKSDKKDNNVKEKGSIKEKSNITDKKDSSIKKKEAISVVIDSNKKVENKKVENKNTQQSTTEQKTKSTTIENKEASKSKGTENAKDTYDNVKKVKFNAENKVIVIDPGHADHPNLEKEPIAPGSKTMKIKDGGGTRGTFTKTPEYVVAMKVAKKLKTLLEQKGFTVIMTKTDNSVSLGNVERAEIGNKANAALVIRIHADGAANASAHGASMLVPALTKCTAPIYDESKRCGKIVIDTLTKEVGMYNRGVVYRKDITGFNWSKVPVILIEMGFMTNEQEDHLLNSPDYQDSIAKGLADGIQKALTP</sequence>
<dbReference type="Gene3D" id="3.40.630.40">
    <property type="entry name" value="Zn-dependent exopeptidases"/>
    <property type="match status" value="1"/>
</dbReference>
<dbReference type="GO" id="GO:0030288">
    <property type="term" value="C:outer membrane-bounded periplasmic space"/>
    <property type="evidence" value="ECO:0007669"/>
    <property type="project" value="TreeGrafter"/>
</dbReference>
<feature type="domain" description="MurNAc-LAA" evidence="4">
    <location>
        <begin position="274"/>
        <end position="392"/>
    </location>
</feature>
<feature type="compositionally biased region" description="Basic and acidic residues" evidence="2">
    <location>
        <begin position="162"/>
        <end position="175"/>
    </location>
</feature>
<keyword evidence="3" id="KW-1133">Transmembrane helix</keyword>
<feature type="compositionally biased region" description="Basic and acidic residues" evidence="2">
    <location>
        <begin position="87"/>
        <end position="119"/>
    </location>
</feature>
<dbReference type="GO" id="GO:0008745">
    <property type="term" value="F:N-acetylmuramoyl-L-alanine amidase activity"/>
    <property type="evidence" value="ECO:0007669"/>
    <property type="project" value="UniProtKB-EC"/>
</dbReference>
<feature type="compositionally biased region" description="Low complexity" evidence="2">
    <location>
        <begin position="145"/>
        <end position="160"/>
    </location>
</feature>
<protein>
    <submittedName>
        <fullName evidence="5">N-acetylmuramoyl-L-alanine amidase AmiB</fullName>
        <ecNumber evidence="5">3.5.1.28</ecNumber>
    </submittedName>
</protein>
<dbReference type="InterPro" id="IPR002508">
    <property type="entry name" value="MurNAc-LAA_cat"/>
</dbReference>
<feature type="region of interest" description="Disordered" evidence="2">
    <location>
        <begin position="198"/>
        <end position="226"/>
    </location>
</feature>
<evidence type="ECO:0000256" key="3">
    <source>
        <dbReference type="SAM" id="Phobius"/>
    </source>
</evidence>
<keyword evidence="3" id="KW-0472">Membrane</keyword>
<dbReference type="CDD" id="cd02696">
    <property type="entry name" value="MurNAc-LAA"/>
    <property type="match status" value="1"/>
</dbReference>
<accession>A0A151AV76</accession>
<dbReference type="PANTHER" id="PTHR30404">
    <property type="entry name" value="N-ACETYLMURAMOYL-L-ALANINE AMIDASE"/>
    <property type="match status" value="1"/>
</dbReference>
<keyword evidence="3" id="KW-0812">Transmembrane</keyword>
<dbReference type="STRING" id="1121338.CLTEP_23570"/>
<evidence type="ECO:0000256" key="1">
    <source>
        <dbReference type="ARBA" id="ARBA00022801"/>
    </source>
</evidence>
<dbReference type="EMBL" id="LTBA01000045">
    <property type="protein sequence ID" value="KYH31574.1"/>
    <property type="molecule type" value="Genomic_DNA"/>
</dbReference>
<feature type="region of interest" description="Disordered" evidence="2">
    <location>
        <begin position="139"/>
        <end position="175"/>
    </location>
</feature>
<dbReference type="InterPro" id="IPR050695">
    <property type="entry name" value="N-acetylmuramoyl_amidase_3"/>
</dbReference>
<dbReference type="AlphaFoldDB" id="A0A151AV76"/>
<reference evidence="5 6" key="1">
    <citation type="submission" date="2016-02" db="EMBL/GenBank/DDBJ databases">
        <title>Genome sequence of Clostridium tepidiprofundi DSM 19306.</title>
        <authorList>
            <person name="Poehlein A."/>
            <person name="Daniel R."/>
        </authorList>
    </citation>
    <scope>NUCLEOTIDE SEQUENCE [LARGE SCALE GENOMIC DNA]</scope>
    <source>
        <strain evidence="5 6">DSM 19306</strain>
    </source>
</reference>
<comment type="caution">
    <text evidence="5">The sequence shown here is derived from an EMBL/GenBank/DDBJ whole genome shotgun (WGS) entry which is preliminary data.</text>
</comment>
<dbReference type="GO" id="GO:0009253">
    <property type="term" value="P:peptidoglycan catabolic process"/>
    <property type="evidence" value="ECO:0007669"/>
    <property type="project" value="InterPro"/>
</dbReference>
<proteinExistence type="predicted"/>
<dbReference type="Pfam" id="PF01520">
    <property type="entry name" value="Amidase_3"/>
    <property type="match status" value="1"/>
</dbReference>
<dbReference type="Proteomes" id="UP000075531">
    <property type="component" value="Unassembled WGS sequence"/>
</dbReference>
<organism evidence="5 6">
    <name type="scientific">Clostridium tepidiprofundi DSM 19306</name>
    <dbReference type="NCBI Taxonomy" id="1121338"/>
    <lineage>
        <taxon>Bacteria</taxon>
        <taxon>Bacillati</taxon>
        <taxon>Bacillota</taxon>
        <taxon>Clostridia</taxon>
        <taxon>Eubacteriales</taxon>
        <taxon>Clostridiaceae</taxon>
        <taxon>Clostridium</taxon>
    </lineage>
</organism>
<keyword evidence="6" id="KW-1185">Reference proteome</keyword>
<evidence type="ECO:0000256" key="2">
    <source>
        <dbReference type="SAM" id="MobiDB-lite"/>
    </source>
</evidence>
<evidence type="ECO:0000313" key="6">
    <source>
        <dbReference type="Proteomes" id="UP000075531"/>
    </source>
</evidence>
<feature type="transmembrane region" description="Helical" evidence="3">
    <location>
        <begin position="28"/>
        <end position="50"/>
    </location>
</feature>
<name>A0A151AV76_9CLOT</name>
<keyword evidence="1 5" id="KW-0378">Hydrolase</keyword>